<reference evidence="3" key="1">
    <citation type="submission" date="2021-01" db="EMBL/GenBank/DDBJ databases">
        <authorList>
            <person name="Zahm M."/>
            <person name="Roques C."/>
            <person name="Cabau C."/>
            <person name="Klopp C."/>
            <person name="Donnadieu C."/>
            <person name="Jouanno E."/>
            <person name="Lampietro C."/>
            <person name="Louis A."/>
            <person name="Herpin A."/>
            <person name="Echchiki A."/>
            <person name="Berthelot C."/>
            <person name="Parey E."/>
            <person name="Roest-Crollius H."/>
            <person name="Braasch I."/>
            <person name="Postlethwait J."/>
            <person name="Bobe J."/>
            <person name="Montfort J."/>
            <person name="Bouchez O."/>
            <person name="Begum T."/>
            <person name="Mejri S."/>
            <person name="Adams A."/>
            <person name="Chen W.-J."/>
            <person name="Guiguen Y."/>
        </authorList>
    </citation>
    <scope>NUCLEOTIDE SEQUENCE</scope>
    <source>
        <tissue evidence="3">Blood</tissue>
    </source>
</reference>
<dbReference type="AlphaFoldDB" id="A0A8T3DUC5"/>
<keyword evidence="4" id="KW-1185">Reference proteome</keyword>
<gene>
    <name evidence="3" type="ORF">AGOR_G00063100</name>
</gene>
<organism evidence="3 4">
    <name type="scientific">Albula goreensis</name>
    <dbReference type="NCBI Taxonomy" id="1534307"/>
    <lineage>
        <taxon>Eukaryota</taxon>
        <taxon>Metazoa</taxon>
        <taxon>Chordata</taxon>
        <taxon>Craniata</taxon>
        <taxon>Vertebrata</taxon>
        <taxon>Euteleostomi</taxon>
        <taxon>Actinopterygii</taxon>
        <taxon>Neopterygii</taxon>
        <taxon>Teleostei</taxon>
        <taxon>Albuliformes</taxon>
        <taxon>Albulidae</taxon>
        <taxon>Albula</taxon>
    </lineage>
</organism>
<sequence length="370" mass="43664">METHRSGGSNEINRSTNYSNRRMNPRANSLYTNQGHSDDDNANAPEKKNTLSEQNDRQTQYSGGYTMIPPNESRRSKLQRMAQKEEQDLQRFREENKPGPIHLPPSPIGGTMSLEEARQRQITQSRQSKLQKKLKQEEMERRRRDAEEEENQRMKAIQREKANKLQERRKQEEQERREQFKEDYQERAQHFLQRIEKSNSAPTAMSCSLPTSSWARGREYREASRAKENALLVQKKEEQRMKSELQEEKQKKLEEEREREMFIEHRRVNSAFLDRLQGGARGFQGVETSCVTTEDDRDWQTTEAHIIDMSPEPELAQGQADCAEEDNDDPNWVVMKLINNFPFYEQEFLEEIVDQCNGNYEQAYSLLQHD</sequence>
<name>A0A8T3DUC5_9TELE</name>
<accession>A0A8T3DUC5</accession>
<dbReference type="EMBL" id="JAERUA010000005">
    <property type="protein sequence ID" value="KAI1899566.1"/>
    <property type="molecule type" value="Genomic_DNA"/>
</dbReference>
<feature type="compositionally biased region" description="Basic and acidic residues" evidence="2">
    <location>
        <begin position="82"/>
        <end position="97"/>
    </location>
</feature>
<dbReference type="PANTHER" id="PTHR22529">
    <property type="entry name" value="EPITHELIAL-STROMAL INTERACTION PROTEIN 1"/>
    <property type="match status" value="1"/>
</dbReference>
<feature type="region of interest" description="Disordered" evidence="2">
    <location>
        <begin position="1"/>
        <end position="183"/>
    </location>
</feature>
<dbReference type="Proteomes" id="UP000829720">
    <property type="component" value="Unassembled WGS sequence"/>
</dbReference>
<keyword evidence="1" id="KW-0175">Coiled coil</keyword>
<evidence type="ECO:0000256" key="2">
    <source>
        <dbReference type="SAM" id="MobiDB-lite"/>
    </source>
</evidence>
<feature type="compositionally biased region" description="Basic and acidic residues" evidence="2">
    <location>
        <begin position="134"/>
        <end position="183"/>
    </location>
</feature>
<feature type="compositionally biased region" description="Polar residues" evidence="2">
    <location>
        <begin position="1"/>
        <end position="35"/>
    </location>
</feature>
<dbReference type="InterPro" id="IPR026185">
    <property type="entry name" value="EPSTI1"/>
</dbReference>
<feature type="compositionally biased region" description="Basic and acidic residues" evidence="2">
    <location>
        <begin position="45"/>
        <end position="56"/>
    </location>
</feature>
<dbReference type="PANTHER" id="PTHR22529:SF1">
    <property type="entry name" value="EPITHELIAL-STROMAL INTERACTION PROTEIN 1"/>
    <property type="match status" value="1"/>
</dbReference>
<evidence type="ECO:0000256" key="1">
    <source>
        <dbReference type="SAM" id="Coils"/>
    </source>
</evidence>
<dbReference type="OrthoDB" id="10053624at2759"/>
<comment type="caution">
    <text evidence="3">The sequence shown here is derived from an EMBL/GenBank/DDBJ whole genome shotgun (WGS) entry which is preliminary data.</text>
</comment>
<evidence type="ECO:0000313" key="3">
    <source>
        <dbReference type="EMBL" id="KAI1899566.1"/>
    </source>
</evidence>
<feature type="coiled-coil region" evidence="1">
    <location>
        <begin position="228"/>
        <end position="258"/>
    </location>
</feature>
<evidence type="ECO:0000313" key="4">
    <source>
        <dbReference type="Proteomes" id="UP000829720"/>
    </source>
</evidence>
<evidence type="ECO:0008006" key="5">
    <source>
        <dbReference type="Google" id="ProtNLM"/>
    </source>
</evidence>
<proteinExistence type="predicted"/>
<protein>
    <recommendedName>
        <fullName evidence="5">CUE domain-containing protein</fullName>
    </recommendedName>
</protein>